<dbReference type="STRING" id="1160509.A0A3N4HSB7"/>
<dbReference type="InterPro" id="IPR011333">
    <property type="entry name" value="SKP1/BTB/POZ_sf"/>
</dbReference>
<protein>
    <recommendedName>
        <fullName evidence="2">BTB domain-containing protein</fullName>
    </recommendedName>
</protein>
<dbReference type="SUPFAM" id="SSF54695">
    <property type="entry name" value="POZ domain"/>
    <property type="match status" value="1"/>
</dbReference>
<reference evidence="3 4" key="1">
    <citation type="journal article" date="2018" name="Nat. Ecol. Evol.">
        <title>Pezizomycetes genomes reveal the molecular basis of ectomycorrhizal truffle lifestyle.</title>
        <authorList>
            <person name="Murat C."/>
            <person name="Payen T."/>
            <person name="Noel B."/>
            <person name="Kuo A."/>
            <person name="Morin E."/>
            <person name="Chen J."/>
            <person name="Kohler A."/>
            <person name="Krizsan K."/>
            <person name="Balestrini R."/>
            <person name="Da Silva C."/>
            <person name="Montanini B."/>
            <person name="Hainaut M."/>
            <person name="Levati E."/>
            <person name="Barry K.W."/>
            <person name="Belfiori B."/>
            <person name="Cichocki N."/>
            <person name="Clum A."/>
            <person name="Dockter R.B."/>
            <person name="Fauchery L."/>
            <person name="Guy J."/>
            <person name="Iotti M."/>
            <person name="Le Tacon F."/>
            <person name="Lindquist E.A."/>
            <person name="Lipzen A."/>
            <person name="Malagnac F."/>
            <person name="Mello A."/>
            <person name="Molinier V."/>
            <person name="Miyauchi S."/>
            <person name="Poulain J."/>
            <person name="Riccioni C."/>
            <person name="Rubini A."/>
            <person name="Sitrit Y."/>
            <person name="Splivallo R."/>
            <person name="Traeger S."/>
            <person name="Wang M."/>
            <person name="Zifcakova L."/>
            <person name="Wipf D."/>
            <person name="Zambonelli A."/>
            <person name="Paolocci F."/>
            <person name="Nowrousian M."/>
            <person name="Ottonello S."/>
            <person name="Baldrian P."/>
            <person name="Spatafora J.W."/>
            <person name="Henrissat B."/>
            <person name="Nagy L.G."/>
            <person name="Aury J.M."/>
            <person name="Wincker P."/>
            <person name="Grigoriev I.V."/>
            <person name="Bonfante P."/>
            <person name="Martin F.M."/>
        </authorList>
    </citation>
    <scope>NUCLEOTIDE SEQUENCE [LARGE SCALE GENOMIC DNA]</scope>
    <source>
        <strain evidence="3 4">RN42</strain>
    </source>
</reference>
<evidence type="ECO:0000313" key="3">
    <source>
        <dbReference type="EMBL" id="RPA76712.1"/>
    </source>
</evidence>
<organism evidence="3 4">
    <name type="scientific">Ascobolus immersus RN42</name>
    <dbReference type="NCBI Taxonomy" id="1160509"/>
    <lineage>
        <taxon>Eukaryota</taxon>
        <taxon>Fungi</taxon>
        <taxon>Dikarya</taxon>
        <taxon>Ascomycota</taxon>
        <taxon>Pezizomycotina</taxon>
        <taxon>Pezizomycetes</taxon>
        <taxon>Pezizales</taxon>
        <taxon>Ascobolaceae</taxon>
        <taxon>Ascobolus</taxon>
    </lineage>
</organism>
<dbReference type="InterPro" id="IPR000210">
    <property type="entry name" value="BTB/POZ_dom"/>
</dbReference>
<dbReference type="OrthoDB" id="6359816at2759"/>
<dbReference type="Proteomes" id="UP000275078">
    <property type="component" value="Unassembled WGS sequence"/>
</dbReference>
<dbReference type="SMART" id="SM00225">
    <property type="entry name" value="BTB"/>
    <property type="match status" value="1"/>
</dbReference>
<sequence>MTDSRTPSNLPSQRLPLRPRIPDTRNEATLSLLRTGKWSDLTLKCGDSDEVFRVHKTIVCSQSEFFEACVESGMKESGENEIRLVEEEPADVARMLEFLYGGAYWEHAKEEGGKTSEEIYLEHQEEMLKDGETVGGLDGKEDPVMVNARMFVLADKYGIPTLRKEAVRKMKSFVDVAVRRQVSDGEEMDRATKMARQWRRILNAVGFLCGRTTDDEPSRVLLDRVVARVPQMSEGGSLGVVYMEDLKRRCSENPDMANLVVDMMSTAWTKDDKATDDGWKTIHHLTDDFFATVETLIQHTRNFLLDPAKIAKLRCTKCQPPSRPLPRPRSTAPLPLQKILPVLETRVSAEGNTIWFPVIKWKCNGCGYTDEQEEFAIVTEEVVARFDGTWGFQ</sequence>
<dbReference type="PANTHER" id="PTHR47843">
    <property type="entry name" value="BTB DOMAIN-CONTAINING PROTEIN-RELATED"/>
    <property type="match status" value="1"/>
</dbReference>
<dbReference type="Gene3D" id="3.30.710.10">
    <property type="entry name" value="Potassium Channel Kv1.1, Chain A"/>
    <property type="match status" value="1"/>
</dbReference>
<keyword evidence="4" id="KW-1185">Reference proteome</keyword>
<gene>
    <name evidence="3" type="ORF">BJ508DRAFT_417483</name>
</gene>
<accession>A0A3N4HSB7</accession>
<dbReference type="AlphaFoldDB" id="A0A3N4HSB7"/>
<feature type="domain" description="BTB" evidence="2">
    <location>
        <begin position="39"/>
        <end position="102"/>
    </location>
</feature>
<proteinExistence type="predicted"/>
<dbReference type="CDD" id="cd18186">
    <property type="entry name" value="BTB_POZ_ZBTB_KLHL-like"/>
    <property type="match status" value="1"/>
</dbReference>
<dbReference type="PANTHER" id="PTHR47843:SF5">
    <property type="entry name" value="BTB_POZ DOMAIN PROTEIN"/>
    <property type="match status" value="1"/>
</dbReference>
<evidence type="ECO:0000259" key="2">
    <source>
        <dbReference type="PROSITE" id="PS50097"/>
    </source>
</evidence>
<feature type="compositionally biased region" description="Polar residues" evidence="1">
    <location>
        <begin position="1"/>
        <end position="12"/>
    </location>
</feature>
<dbReference type="Pfam" id="PF00651">
    <property type="entry name" value="BTB"/>
    <property type="match status" value="1"/>
</dbReference>
<feature type="region of interest" description="Disordered" evidence="1">
    <location>
        <begin position="1"/>
        <end position="20"/>
    </location>
</feature>
<evidence type="ECO:0000256" key="1">
    <source>
        <dbReference type="SAM" id="MobiDB-lite"/>
    </source>
</evidence>
<evidence type="ECO:0000313" key="4">
    <source>
        <dbReference type="Proteomes" id="UP000275078"/>
    </source>
</evidence>
<dbReference type="PROSITE" id="PS50097">
    <property type="entry name" value="BTB"/>
    <property type="match status" value="1"/>
</dbReference>
<dbReference type="EMBL" id="ML119739">
    <property type="protein sequence ID" value="RPA76712.1"/>
    <property type="molecule type" value="Genomic_DNA"/>
</dbReference>
<name>A0A3N4HSB7_ASCIM</name>